<dbReference type="Proteomes" id="UP000498740">
    <property type="component" value="Unassembled WGS sequence"/>
</dbReference>
<proteinExistence type="predicted"/>
<evidence type="ECO:0000313" key="1">
    <source>
        <dbReference type="EMBL" id="GFN03909.1"/>
    </source>
</evidence>
<organism evidence="1 2">
    <name type="scientific">Streptomyces microflavus</name>
    <name type="common">Streptomyces lipmanii</name>
    <dbReference type="NCBI Taxonomy" id="1919"/>
    <lineage>
        <taxon>Bacteria</taxon>
        <taxon>Bacillati</taxon>
        <taxon>Actinomycetota</taxon>
        <taxon>Actinomycetes</taxon>
        <taxon>Kitasatosporales</taxon>
        <taxon>Streptomycetaceae</taxon>
        <taxon>Streptomyces</taxon>
    </lineage>
</organism>
<reference evidence="1 2" key="1">
    <citation type="submission" date="2020-05" db="EMBL/GenBank/DDBJ databases">
        <title>Whole genome shotgun sequence of Streptomyces microflavus NBRC 13062.</title>
        <authorList>
            <person name="Komaki H."/>
            <person name="Tamura T."/>
        </authorList>
    </citation>
    <scope>NUCLEOTIDE SEQUENCE [LARGE SCALE GENOMIC DNA]</scope>
    <source>
        <strain evidence="1 2">NBRC 13062</strain>
    </source>
</reference>
<evidence type="ECO:0000313" key="2">
    <source>
        <dbReference type="Proteomes" id="UP000498740"/>
    </source>
</evidence>
<sequence>MAEVLGVEDGAFAQEEVLALGEELVVGGDHARAEAAVGEVDEFGEGEVARLAVVGVRVAAAVGRGVIGVGIGVGVLECGLARVEGHALTFAPPDSSGPSKVFADTVQLS</sequence>
<gene>
    <name evidence="1" type="ORF">Smic_24650</name>
</gene>
<comment type="caution">
    <text evidence="1">The sequence shown here is derived from an EMBL/GenBank/DDBJ whole genome shotgun (WGS) entry which is preliminary data.</text>
</comment>
<name>A0A7J0CNA2_STRMI</name>
<dbReference type="EMBL" id="BLWD01000001">
    <property type="protein sequence ID" value="GFN03909.1"/>
    <property type="molecule type" value="Genomic_DNA"/>
</dbReference>
<accession>A0A7J0CNA2</accession>
<protein>
    <submittedName>
        <fullName evidence="1">Uncharacterized protein</fullName>
    </submittedName>
</protein>
<dbReference type="AlphaFoldDB" id="A0A7J0CNA2"/>